<protein>
    <recommendedName>
        <fullName evidence="2">CCHC-type domain-containing protein</fullName>
    </recommendedName>
</protein>
<organism evidence="3 4">
    <name type="scientific">Apiospora saccharicola</name>
    <dbReference type="NCBI Taxonomy" id="335842"/>
    <lineage>
        <taxon>Eukaryota</taxon>
        <taxon>Fungi</taxon>
        <taxon>Dikarya</taxon>
        <taxon>Ascomycota</taxon>
        <taxon>Pezizomycotina</taxon>
        <taxon>Sordariomycetes</taxon>
        <taxon>Xylariomycetidae</taxon>
        <taxon>Amphisphaeriales</taxon>
        <taxon>Apiosporaceae</taxon>
        <taxon>Apiospora</taxon>
    </lineage>
</organism>
<comment type="caution">
    <text evidence="3">The sequence shown here is derived from an EMBL/GenBank/DDBJ whole genome shotgun (WGS) entry which is preliminary data.</text>
</comment>
<feature type="compositionally biased region" description="Basic and acidic residues" evidence="1">
    <location>
        <begin position="237"/>
        <end position="247"/>
    </location>
</feature>
<dbReference type="EMBL" id="JAQQWM010000009">
    <property type="protein sequence ID" value="KAK8046999.1"/>
    <property type="molecule type" value="Genomic_DNA"/>
</dbReference>
<dbReference type="Proteomes" id="UP001446871">
    <property type="component" value="Unassembled WGS sequence"/>
</dbReference>
<feature type="region of interest" description="Disordered" evidence="1">
    <location>
        <begin position="171"/>
        <end position="252"/>
    </location>
</feature>
<feature type="compositionally biased region" description="Basic residues" evidence="1">
    <location>
        <begin position="1"/>
        <end position="15"/>
    </location>
</feature>
<evidence type="ECO:0000313" key="3">
    <source>
        <dbReference type="EMBL" id="KAK8046999.1"/>
    </source>
</evidence>
<feature type="domain" description="CCHC-type" evidence="2">
    <location>
        <begin position="250"/>
        <end position="266"/>
    </location>
</feature>
<gene>
    <name evidence="3" type="ORF">PG996_015063</name>
</gene>
<feature type="compositionally biased region" description="Basic and acidic residues" evidence="1">
    <location>
        <begin position="16"/>
        <end position="32"/>
    </location>
</feature>
<dbReference type="SUPFAM" id="SSF57756">
    <property type="entry name" value="Retrovirus zinc finger-like domains"/>
    <property type="match status" value="1"/>
</dbReference>
<evidence type="ECO:0000259" key="2">
    <source>
        <dbReference type="SMART" id="SM00343"/>
    </source>
</evidence>
<sequence length="384" mass="42829">MARSRGCRAGKGRKGPQKEASDGQRSTKEPRRAQAQPQSNSRRVSLPPRPLPGHELPQARLHGADHRTNAPMKQLPQRPYGSHESDTDYHLPPSEPESFHQDYNLHNPVPSPIMPNQPNDLWARRGYIEMPRDERLMINPQGPSVANSQVSPQDYYRQRTPEYHRYQPSDIIQTRPFFEDRGPPSSRMSSDARHRHKRSLSPAAGPARSSGHPAPAVPPAPSATFAQIGETCPDHNQVGDKQKKEAQQSKCGNCKREGHEVKDCVSKIGATGCVMACPRCNSNKHLYPQCPSPNAPTVGTRECEEDDLYYLLTCRQNKPQIRAFTDLAALVRWTTPSLAAFPWTPAFALRYHADPQQAAAELDYDYSKHDFGLGGEDAAQTAKL</sequence>
<dbReference type="InterPro" id="IPR001878">
    <property type="entry name" value="Znf_CCHC"/>
</dbReference>
<accession>A0ABR1TMR3</accession>
<proteinExistence type="predicted"/>
<keyword evidence="4" id="KW-1185">Reference proteome</keyword>
<reference evidence="3 4" key="1">
    <citation type="submission" date="2023-01" db="EMBL/GenBank/DDBJ databases">
        <title>Analysis of 21 Apiospora genomes using comparative genomics revels a genus with tremendous synthesis potential of carbohydrate active enzymes and secondary metabolites.</title>
        <authorList>
            <person name="Sorensen T."/>
        </authorList>
    </citation>
    <scope>NUCLEOTIDE SEQUENCE [LARGE SCALE GENOMIC DNA]</scope>
    <source>
        <strain evidence="3 4">CBS 83171</strain>
    </source>
</reference>
<evidence type="ECO:0000313" key="4">
    <source>
        <dbReference type="Proteomes" id="UP001446871"/>
    </source>
</evidence>
<feature type="domain" description="CCHC-type" evidence="2">
    <location>
        <begin position="276"/>
        <end position="292"/>
    </location>
</feature>
<dbReference type="SMART" id="SM00343">
    <property type="entry name" value="ZnF_C2HC"/>
    <property type="match status" value="2"/>
</dbReference>
<feature type="region of interest" description="Disordered" evidence="1">
    <location>
        <begin position="1"/>
        <end position="118"/>
    </location>
</feature>
<dbReference type="InterPro" id="IPR036875">
    <property type="entry name" value="Znf_CCHC_sf"/>
</dbReference>
<evidence type="ECO:0000256" key="1">
    <source>
        <dbReference type="SAM" id="MobiDB-lite"/>
    </source>
</evidence>
<name>A0ABR1TMR3_9PEZI</name>